<evidence type="ECO:0000313" key="2">
    <source>
        <dbReference type="EMBL" id="AAF10184.1"/>
    </source>
</evidence>
<dbReference type="Gene3D" id="3.30.70.270">
    <property type="match status" value="1"/>
</dbReference>
<dbReference type="AlphaFoldDB" id="Q9RWR1"/>
<feature type="domain" description="GGDEF" evidence="1">
    <location>
        <begin position="48"/>
        <end position="179"/>
    </location>
</feature>
<dbReference type="GO" id="GO:1902201">
    <property type="term" value="P:negative regulation of bacterial-type flagellum-dependent cell motility"/>
    <property type="evidence" value="ECO:0000318"/>
    <property type="project" value="GO_Central"/>
</dbReference>
<dbReference type="NCBIfam" id="TIGR00254">
    <property type="entry name" value="GGDEF"/>
    <property type="match status" value="1"/>
</dbReference>
<gene>
    <name evidence="2" type="ordered locus">DR_0605</name>
</gene>
<dbReference type="STRING" id="243230.DR_0605"/>
<sequence>MLPSLNMTGGHWGRPDLFGPFPRRFSVARPAILSRTPFEEAFEKLGSAPLTLAVLDLDHFKVLNDQLGHTEGDRVLKVVERLLSGSLPSGSVVGRIGGDEYAVILPETAAETALILFDEVIRHFQIHRDPQWPRGLGLSVGLAARPAHASEYAELYRAADEALLRAKREGRSRACIYVESKMVLKSNYYPKSQLERLAKLSAALGRTEASLLREALDDLIEKYRGEL</sequence>
<dbReference type="EMBL" id="AE000513">
    <property type="protein sequence ID" value="AAF10184.1"/>
    <property type="molecule type" value="Genomic_DNA"/>
</dbReference>
<dbReference type="PANTHER" id="PTHR45138">
    <property type="entry name" value="REGULATORY COMPONENTS OF SENSORY TRANSDUCTION SYSTEM"/>
    <property type="match status" value="1"/>
</dbReference>
<dbReference type="InterPro" id="IPR000160">
    <property type="entry name" value="GGDEF_dom"/>
</dbReference>
<dbReference type="PATRIC" id="fig|243230.17.peg.783"/>
<evidence type="ECO:0000259" key="1">
    <source>
        <dbReference type="PROSITE" id="PS50887"/>
    </source>
</evidence>
<dbReference type="PROSITE" id="PS50887">
    <property type="entry name" value="GGDEF"/>
    <property type="match status" value="1"/>
</dbReference>
<dbReference type="PaxDb" id="243230-DR_0605"/>
<proteinExistence type="predicted"/>
<dbReference type="InterPro" id="IPR043128">
    <property type="entry name" value="Rev_trsase/Diguanyl_cyclase"/>
</dbReference>
<dbReference type="KEGG" id="dra:DR_0605"/>
<accession>Q9RWR1</accession>
<dbReference type="SMART" id="SM00267">
    <property type="entry name" value="GGDEF"/>
    <property type="match status" value="1"/>
</dbReference>
<evidence type="ECO:0000313" key="3">
    <source>
        <dbReference type="Proteomes" id="UP000002524"/>
    </source>
</evidence>
<dbReference type="Proteomes" id="UP000002524">
    <property type="component" value="Chromosome 1"/>
</dbReference>
<dbReference type="GO" id="GO:0043709">
    <property type="term" value="P:cell adhesion involved in single-species biofilm formation"/>
    <property type="evidence" value="ECO:0000318"/>
    <property type="project" value="GO_Central"/>
</dbReference>
<dbReference type="Pfam" id="PF00990">
    <property type="entry name" value="GGDEF"/>
    <property type="match status" value="1"/>
</dbReference>
<reference evidence="2 3" key="1">
    <citation type="journal article" date="1999" name="Science">
        <title>Genome sequence of the radioresistant bacterium Deinococcus radiodurans R1.</title>
        <authorList>
            <person name="White O."/>
            <person name="Eisen J.A."/>
            <person name="Heidelberg J.F."/>
            <person name="Hickey E.K."/>
            <person name="Peterson J.D."/>
            <person name="Dodson R.J."/>
            <person name="Haft D.H."/>
            <person name="Gwinn M.L."/>
            <person name="Nelson W.C."/>
            <person name="Richardson D.L."/>
            <person name="Moffat K.S."/>
            <person name="Qin H."/>
            <person name="Jiang L."/>
            <person name="Pamphile W."/>
            <person name="Crosby M."/>
            <person name="Shen M."/>
            <person name="Vamathevan J.J."/>
            <person name="Lam P."/>
            <person name="McDonald L."/>
            <person name="Utterback T."/>
            <person name="Zalewski C."/>
            <person name="Makarova K.S."/>
            <person name="Aravind L."/>
            <person name="Daly M.J."/>
            <person name="Minton K.W."/>
            <person name="Fleischmann R.D."/>
            <person name="Ketchum K.A."/>
            <person name="Nelson K.E."/>
            <person name="Salzberg S."/>
            <person name="Smith H.O."/>
            <person name="Venter J.C."/>
            <person name="Fraser C.M."/>
        </authorList>
    </citation>
    <scope>NUCLEOTIDE SEQUENCE [LARGE SCALE GENOMIC DNA]</scope>
    <source>
        <strain evidence="3">ATCC 13939 / DSM 20539 / JCM 16871 / LMG 4051 / NBRC 15346 / NCIMB 9279 / R1 / VKM B-1422</strain>
    </source>
</reference>
<dbReference type="InterPro" id="IPR050469">
    <property type="entry name" value="Diguanylate_Cyclase"/>
</dbReference>
<keyword evidence="3" id="KW-1185">Reference proteome</keyword>
<dbReference type="HOGENOM" id="CLU_000445_11_16_0"/>
<dbReference type="InterPro" id="IPR029787">
    <property type="entry name" value="Nucleotide_cyclase"/>
</dbReference>
<dbReference type="PIR" id="E75499">
    <property type="entry name" value="E75499"/>
</dbReference>
<dbReference type="GO" id="GO:0005886">
    <property type="term" value="C:plasma membrane"/>
    <property type="evidence" value="ECO:0000318"/>
    <property type="project" value="GO_Central"/>
</dbReference>
<dbReference type="CDD" id="cd01949">
    <property type="entry name" value="GGDEF"/>
    <property type="match status" value="1"/>
</dbReference>
<dbReference type="EnsemblBacteria" id="AAF10184">
    <property type="protein sequence ID" value="AAF10184"/>
    <property type="gene ID" value="DR_0605"/>
</dbReference>
<dbReference type="PANTHER" id="PTHR45138:SF24">
    <property type="entry name" value="DIGUANYLATE CYCLASE DGCC-RELATED"/>
    <property type="match status" value="1"/>
</dbReference>
<protein>
    <submittedName>
        <fullName evidence="2">GGDEF family protein</fullName>
    </submittedName>
</protein>
<dbReference type="SUPFAM" id="SSF55073">
    <property type="entry name" value="Nucleotide cyclase"/>
    <property type="match status" value="1"/>
</dbReference>
<name>Q9RWR1_DEIRA</name>
<dbReference type="eggNOG" id="COG2199">
    <property type="taxonomic scope" value="Bacteria"/>
</dbReference>
<organism evidence="2 3">
    <name type="scientific">Deinococcus radiodurans (strain ATCC 13939 / DSM 20539 / JCM 16871 / CCUG 27074 / LMG 4051 / NBRC 15346 / NCIMB 9279 / VKM B-1422 / R1)</name>
    <dbReference type="NCBI Taxonomy" id="243230"/>
    <lineage>
        <taxon>Bacteria</taxon>
        <taxon>Thermotogati</taxon>
        <taxon>Deinococcota</taxon>
        <taxon>Deinococci</taxon>
        <taxon>Deinococcales</taxon>
        <taxon>Deinococcaceae</taxon>
        <taxon>Deinococcus</taxon>
    </lineage>
</organism>
<dbReference type="GO" id="GO:0052621">
    <property type="term" value="F:diguanylate cyclase activity"/>
    <property type="evidence" value="ECO:0000318"/>
    <property type="project" value="GO_Central"/>
</dbReference>
<dbReference type="InParanoid" id="Q9RWR1"/>
<dbReference type="OrthoDB" id="9804955at2"/>